<gene>
    <name evidence="1" type="ORF">BZL30_8049</name>
</gene>
<evidence type="ECO:0000313" key="2">
    <source>
        <dbReference type="Proteomes" id="UP000189229"/>
    </source>
</evidence>
<organism evidence="1 2">
    <name type="scientific">Mycobacterium kansasii</name>
    <dbReference type="NCBI Taxonomy" id="1768"/>
    <lineage>
        <taxon>Bacteria</taxon>
        <taxon>Bacillati</taxon>
        <taxon>Actinomycetota</taxon>
        <taxon>Actinomycetes</taxon>
        <taxon>Mycobacteriales</taxon>
        <taxon>Mycobacteriaceae</taxon>
        <taxon>Mycobacterium</taxon>
    </lineage>
</organism>
<dbReference type="Proteomes" id="UP000189229">
    <property type="component" value="Unassembled WGS sequence"/>
</dbReference>
<name>A0A1V3WHV5_MYCKA</name>
<evidence type="ECO:0000313" key="1">
    <source>
        <dbReference type="EMBL" id="OOK66557.1"/>
    </source>
</evidence>
<protein>
    <submittedName>
        <fullName evidence="1">Uncharacterized protein</fullName>
    </submittedName>
</protein>
<comment type="caution">
    <text evidence="1">The sequence shown here is derived from an EMBL/GenBank/DDBJ whole genome shotgun (WGS) entry which is preliminary data.</text>
</comment>
<reference evidence="1 2" key="1">
    <citation type="submission" date="2017-02" db="EMBL/GenBank/DDBJ databases">
        <title>Complete genome sequences of Mycobacterium kansasii strains isolated from rhesus macaques.</title>
        <authorList>
            <person name="Panda A."/>
            <person name="Nagaraj S."/>
            <person name="Zhao X."/>
            <person name="Tettelin H."/>
            <person name="Detolla L.J."/>
        </authorList>
    </citation>
    <scope>NUCLEOTIDE SEQUENCE [LARGE SCALE GENOMIC DNA]</scope>
    <source>
        <strain evidence="1 2">11-3813</strain>
    </source>
</reference>
<sequence length="48" mass="5184">MPVLTAANEMDYHRLDRSVARSLEAAPAERLSAVGIATMMSDQTTTGF</sequence>
<dbReference type="AlphaFoldDB" id="A0A1V3WHV5"/>
<accession>A0A1V3WHV5</accession>
<dbReference type="EMBL" id="MVBM01000009">
    <property type="protein sequence ID" value="OOK66557.1"/>
    <property type="molecule type" value="Genomic_DNA"/>
</dbReference>
<proteinExistence type="predicted"/>